<keyword evidence="1" id="KW-0233">DNA recombination</keyword>
<evidence type="ECO:0000256" key="1">
    <source>
        <dbReference type="ARBA" id="ARBA00023172"/>
    </source>
</evidence>
<dbReference type="InterPro" id="IPR013762">
    <property type="entry name" value="Integrase-like_cat_sf"/>
</dbReference>
<dbReference type="EMBL" id="KF648557">
    <property type="protein sequence ID" value="AGZ84942.1"/>
    <property type="molecule type" value="Genomic_DNA"/>
</dbReference>
<proteinExistence type="predicted"/>
<accession>A0A067YC23</accession>
<organism evidence="3">
    <name type="scientific">Leptospira interrogans serovar Canicola</name>
    <dbReference type="NCBI Taxonomy" id="211880"/>
    <lineage>
        <taxon>Bacteria</taxon>
        <taxon>Pseudomonadati</taxon>
        <taxon>Spirochaetota</taxon>
        <taxon>Spirochaetia</taxon>
        <taxon>Leptospirales</taxon>
        <taxon>Leptospiraceae</taxon>
        <taxon>Leptospira</taxon>
    </lineage>
</organism>
<name>A0A067YC23_LEPIR</name>
<dbReference type="InterPro" id="IPR011010">
    <property type="entry name" value="DNA_brk_join_enz"/>
</dbReference>
<dbReference type="SUPFAM" id="SSF56349">
    <property type="entry name" value="DNA breaking-rejoining enzymes"/>
    <property type="match status" value="1"/>
</dbReference>
<sequence length="220" mass="25032">MSMRTAKILKFERLKKRLGKDSKSSPSDSTAFTKGLSKETMKGLMKRFSHPTTEEAYRNRALFFFMSTTGLQAKEIVGSKFRNLLEAPSGEILLRYIKKGGKLGYAVIHKDLLKTIREYHSKFQISSDHFFHTLIKRNQGIRNPLSKRGLQFIISGWNVKTCEGKKFIVMHHQHTVGIRLLAEAGSIAVQKVLGHSSPITSNKFYTAPLYDASKYLCSWD</sequence>
<dbReference type="GO" id="GO:0015074">
    <property type="term" value="P:DNA integration"/>
    <property type="evidence" value="ECO:0007669"/>
    <property type="project" value="InterPro"/>
</dbReference>
<evidence type="ECO:0000313" key="3">
    <source>
        <dbReference type="EMBL" id="AGZ84942.1"/>
    </source>
</evidence>
<dbReference type="RefSeq" id="WP_032073081.1">
    <property type="nucleotide sequence ID" value="NC_025136.1"/>
</dbReference>
<dbReference type="PROSITE" id="PS51898">
    <property type="entry name" value="TYR_RECOMBINASE"/>
    <property type="match status" value="1"/>
</dbReference>
<evidence type="ECO:0000259" key="2">
    <source>
        <dbReference type="PROSITE" id="PS51898"/>
    </source>
</evidence>
<keyword evidence="3" id="KW-0614">Plasmid</keyword>
<geneLocation type="plasmid" evidence="3">
    <name>pGui1</name>
</geneLocation>
<dbReference type="GO" id="GO:0006310">
    <property type="term" value="P:DNA recombination"/>
    <property type="evidence" value="ECO:0007669"/>
    <property type="project" value="UniProtKB-KW"/>
</dbReference>
<dbReference type="InterPro" id="IPR002104">
    <property type="entry name" value="Integrase_catalytic"/>
</dbReference>
<feature type="domain" description="Tyr recombinase" evidence="2">
    <location>
        <begin position="31"/>
        <end position="220"/>
    </location>
</feature>
<dbReference type="GO" id="GO:0003677">
    <property type="term" value="F:DNA binding"/>
    <property type="evidence" value="ECO:0007669"/>
    <property type="project" value="InterPro"/>
</dbReference>
<reference evidence="3" key="2">
    <citation type="journal article" date="2014" name="PLoS Negl. Trop. Dis.">
        <title>Isolation and Characterization of Two Novel Plasmids from Pathogenic Leptospira interrogans Serogroup Canicola Serovar Canicola Strain Gui44.</title>
        <authorList>
            <person name="Zhu W.N."/>
            <person name="Huang L.L."/>
            <person name="Zeng L.B."/>
            <person name="Zhuang X.R."/>
            <person name="Chen C.Y."/>
            <person name="Wang Y.Z."/>
            <person name="Qin J.H."/>
            <person name="Zhu Y.Z."/>
            <person name="Guo X.K."/>
        </authorList>
    </citation>
    <scope>NUCLEOTIDE SEQUENCE</scope>
    <source>
        <strain evidence="3">Gui44</strain>
        <plasmid evidence="3">pGui1</plasmid>
    </source>
</reference>
<reference evidence="3" key="1">
    <citation type="submission" date="2013-09" db="EMBL/GenBank/DDBJ databases">
        <authorList>
            <person name="Huang L."/>
            <person name="Zeng L."/>
            <person name="Zhu Y."/>
            <person name="Guo X."/>
        </authorList>
    </citation>
    <scope>NUCLEOTIDE SEQUENCE</scope>
    <source>
        <strain evidence="3">Gui44</strain>
        <plasmid evidence="3">pGui1</plasmid>
    </source>
</reference>
<dbReference type="AlphaFoldDB" id="A0A067YC23"/>
<dbReference type="Gene3D" id="1.10.443.10">
    <property type="entry name" value="Intergrase catalytic core"/>
    <property type="match status" value="1"/>
</dbReference>
<dbReference type="Pfam" id="PF00589">
    <property type="entry name" value="Phage_integrase"/>
    <property type="match status" value="1"/>
</dbReference>
<protein>
    <submittedName>
        <fullName evidence="3">Site-specific recombinase/integrase</fullName>
    </submittedName>
</protein>